<gene>
    <name evidence="3" type="ORF">GJE22_07905</name>
</gene>
<name>A0A7K0GB70_9ACTN</name>
<evidence type="ECO:0000313" key="4">
    <source>
        <dbReference type="Proteomes" id="UP000470010"/>
    </source>
</evidence>
<keyword evidence="2" id="KW-1133">Transmembrane helix</keyword>
<dbReference type="PANTHER" id="PTHR40050:SF1">
    <property type="entry name" value="INNER SPORE COAT PROTEIN H"/>
    <property type="match status" value="1"/>
</dbReference>
<keyword evidence="4" id="KW-1185">Reference proteome</keyword>
<feature type="transmembrane region" description="Helical" evidence="2">
    <location>
        <begin position="31"/>
        <end position="53"/>
    </location>
</feature>
<evidence type="ECO:0000256" key="1">
    <source>
        <dbReference type="SAM" id="MobiDB-lite"/>
    </source>
</evidence>
<dbReference type="PANTHER" id="PTHR40050">
    <property type="entry name" value="INNER SPORE COAT PROTEIN H"/>
    <property type="match status" value="1"/>
</dbReference>
<organism evidence="3 4">
    <name type="scientific">Enorma shizhengliae</name>
    <dbReference type="NCBI Taxonomy" id="2606615"/>
    <lineage>
        <taxon>Bacteria</taxon>
        <taxon>Bacillati</taxon>
        <taxon>Actinomycetota</taxon>
        <taxon>Coriobacteriia</taxon>
        <taxon>Coriobacteriales</taxon>
        <taxon>Coriobacteriaceae</taxon>
        <taxon>Enorma</taxon>
    </lineage>
</organism>
<keyword evidence="3" id="KW-0167">Capsid protein</keyword>
<keyword evidence="2" id="KW-0472">Membrane</keyword>
<dbReference type="Pfam" id="PF08757">
    <property type="entry name" value="CotH"/>
    <property type="match status" value="1"/>
</dbReference>
<keyword evidence="3" id="KW-0946">Virion</keyword>
<sequence length="491" mass="53810">MPSVPSKASATPASFPTTATTSASPMLGSRFIDAVCIAALACAILLTGGLYAAGAAGIITPARDDDYLNLLFQQGRVHSIDIQIDDWDAFLATATTESYSRCDVAIDGETFTGVGLRAKGNNSLGHIAERGLSRYSLKIEFDHFDAGLTYHGLDKLSLDASFQDNSYLKTYLALDMMRFMGVPAPATSFVQVNVNGEAWGLFLAVEEPEDAFAERIWGEGHGMLYKPDYRSLDDENADVALRYVNDDPASYPGIFKSARFDATAVDEKRVVDAIKALATGERDEIERSVDVDEVLRYFAVQTFVANLDSYLGSTGHNYFLYEEDGRLAMLPWDYNLAFGTYALGRAELPDDAGTYVNLPIDTPAAPEVLAERPLFTNLMAHGDYRERYHGYLDELVQDYVESGRLQTTVRQAEELIAPYVAEDPTAFISFEEFQLGVDTLEAFCLLRAQSIRGQLDGHIPSTLEGQTAAPDALVDASSIRIEDMGELSDLE</sequence>
<feature type="region of interest" description="Disordered" evidence="1">
    <location>
        <begin position="1"/>
        <end position="20"/>
    </location>
</feature>
<protein>
    <submittedName>
        <fullName evidence="3">Spore coat protein CotH</fullName>
    </submittedName>
</protein>
<dbReference type="InterPro" id="IPR014867">
    <property type="entry name" value="Spore_coat_CotH_CotH2/3/7"/>
</dbReference>
<comment type="caution">
    <text evidence="3">The sequence shown here is derived from an EMBL/GenBank/DDBJ whole genome shotgun (WGS) entry which is preliminary data.</text>
</comment>
<proteinExistence type="predicted"/>
<dbReference type="EMBL" id="VTFZ01000010">
    <property type="protein sequence ID" value="MRX80509.1"/>
    <property type="molecule type" value="Genomic_DNA"/>
</dbReference>
<keyword evidence="2" id="KW-0812">Transmembrane</keyword>
<reference evidence="4" key="1">
    <citation type="submission" date="2019-08" db="EMBL/GenBank/DDBJ databases">
        <title>Arthrobacter sp. nov., isolated from plateau pika and Tibetan wild ass.</title>
        <authorList>
            <person name="Ge Y."/>
        </authorList>
    </citation>
    <scope>NUCLEOTIDE SEQUENCE [LARGE SCALE GENOMIC DNA]</scope>
    <source>
        <strain evidence="4">HF-1365</strain>
    </source>
</reference>
<dbReference type="Proteomes" id="UP000470010">
    <property type="component" value="Unassembled WGS sequence"/>
</dbReference>
<evidence type="ECO:0000313" key="3">
    <source>
        <dbReference type="EMBL" id="MRX80509.1"/>
    </source>
</evidence>
<evidence type="ECO:0000256" key="2">
    <source>
        <dbReference type="SAM" id="Phobius"/>
    </source>
</evidence>
<accession>A0A7K0GB70</accession>
<dbReference type="AlphaFoldDB" id="A0A7K0GB70"/>